<dbReference type="PROSITE" id="PS50011">
    <property type="entry name" value="PROTEIN_KINASE_DOM"/>
    <property type="match status" value="1"/>
</dbReference>
<evidence type="ECO:0000313" key="2">
    <source>
        <dbReference type="EMBL" id="PYI14662.1"/>
    </source>
</evidence>
<dbReference type="GO" id="GO:0004672">
    <property type="term" value="F:protein kinase activity"/>
    <property type="evidence" value="ECO:0007669"/>
    <property type="project" value="InterPro"/>
</dbReference>
<reference evidence="2 3" key="1">
    <citation type="submission" date="2018-02" db="EMBL/GenBank/DDBJ databases">
        <title>The genomes of Aspergillus section Nigri reveals drivers in fungal speciation.</title>
        <authorList>
            <consortium name="DOE Joint Genome Institute"/>
            <person name="Vesth T.C."/>
            <person name="Nybo J."/>
            <person name="Theobald S."/>
            <person name="Brandl J."/>
            <person name="Frisvad J.C."/>
            <person name="Nielsen K.F."/>
            <person name="Lyhne E.K."/>
            <person name="Kogle M.E."/>
            <person name="Kuo A."/>
            <person name="Riley R."/>
            <person name="Clum A."/>
            <person name="Nolan M."/>
            <person name="Lipzen A."/>
            <person name="Salamov A."/>
            <person name="Henrissat B."/>
            <person name="Wiebenga A."/>
            <person name="De vries R.P."/>
            <person name="Grigoriev I.V."/>
            <person name="Mortensen U.H."/>
            <person name="Andersen M.R."/>
            <person name="Baker S.E."/>
        </authorList>
    </citation>
    <scope>NUCLEOTIDE SEQUENCE [LARGE SCALE GENOMIC DNA]</scope>
    <source>
        <strain evidence="2 3">CBS 115571</strain>
    </source>
</reference>
<dbReference type="OMA" id="PQPFCAP"/>
<dbReference type="Proteomes" id="UP000249829">
    <property type="component" value="Unassembled WGS sequence"/>
</dbReference>
<protein>
    <recommendedName>
        <fullName evidence="1">Protein kinase domain-containing protein</fullName>
    </recommendedName>
</protein>
<dbReference type="EMBL" id="KZ825206">
    <property type="protein sequence ID" value="PYI14662.1"/>
    <property type="molecule type" value="Genomic_DNA"/>
</dbReference>
<proteinExistence type="predicted"/>
<feature type="domain" description="Protein kinase" evidence="1">
    <location>
        <begin position="1"/>
        <end position="245"/>
    </location>
</feature>
<dbReference type="Gene3D" id="1.10.510.10">
    <property type="entry name" value="Transferase(Phosphotransferase) domain 1"/>
    <property type="match status" value="2"/>
</dbReference>
<name>A0A2V5GZ43_ASPV1</name>
<dbReference type="GO" id="GO:0005524">
    <property type="term" value="F:ATP binding"/>
    <property type="evidence" value="ECO:0007669"/>
    <property type="project" value="InterPro"/>
</dbReference>
<dbReference type="Gene3D" id="3.30.200.20">
    <property type="entry name" value="Phosphorylase Kinase, domain 1"/>
    <property type="match status" value="1"/>
</dbReference>
<evidence type="ECO:0000259" key="1">
    <source>
        <dbReference type="PROSITE" id="PS50011"/>
    </source>
</evidence>
<dbReference type="SUPFAM" id="SSF56112">
    <property type="entry name" value="Protein kinase-like (PK-like)"/>
    <property type="match status" value="1"/>
</dbReference>
<dbReference type="AlphaFoldDB" id="A0A2V5GZ43"/>
<sequence>MSSFIGEENQSPNYNPKKYYPARIGETIARRYPQDTSRSPNRYVTLKITNCGEAEQCSANEEVSISRYISQLQSNHEGRAYIRLVCDSFHIHGAGGRALMLDLKADNLLVGFEDLGVLESYARQQGSNPAPSWDGDGRPVFRSCPDFGHLRKGVGLVQISDFSAVVFGSVPEPHNDDIQPQPFCAPEVLLKATWTYSADIWNLGTMEPEDPLEQTIGQISVLTLSWPSGLRSSETSVPYRLDHVF</sequence>
<accession>A0A2V5GZ43</accession>
<dbReference type="InterPro" id="IPR011009">
    <property type="entry name" value="Kinase-like_dom_sf"/>
</dbReference>
<keyword evidence="3" id="KW-1185">Reference proteome</keyword>
<organism evidence="2 3">
    <name type="scientific">Aspergillus violaceofuscus (strain CBS 115571)</name>
    <dbReference type="NCBI Taxonomy" id="1450538"/>
    <lineage>
        <taxon>Eukaryota</taxon>
        <taxon>Fungi</taxon>
        <taxon>Dikarya</taxon>
        <taxon>Ascomycota</taxon>
        <taxon>Pezizomycotina</taxon>
        <taxon>Eurotiomycetes</taxon>
        <taxon>Eurotiomycetidae</taxon>
        <taxon>Eurotiales</taxon>
        <taxon>Aspergillaceae</taxon>
        <taxon>Aspergillus</taxon>
    </lineage>
</organism>
<gene>
    <name evidence="2" type="ORF">BO99DRAFT_449537</name>
</gene>
<dbReference type="InterPro" id="IPR000719">
    <property type="entry name" value="Prot_kinase_dom"/>
</dbReference>
<evidence type="ECO:0000313" key="3">
    <source>
        <dbReference type="Proteomes" id="UP000249829"/>
    </source>
</evidence>